<dbReference type="EMBL" id="JAXCGZ010013565">
    <property type="protein sequence ID" value="KAK7072283.1"/>
    <property type="molecule type" value="Genomic_DNA"/>
</dbReference>
<gene>
    <name evidence="2" type="ORF">SK128_012757</name>
</gene>
<feature type="region of interest" description="Disordered" evidence="1">
    <location>
        <begin position="1"/>
        <end position="66"/>
    </location>
</feature>
<reference evidence="2 3" key="1">
    <citation type="submission" date="2023-11" db="EMBL/GenBank/DDBJ databases">
        <title>Halocaridina rubra genome assembly.</title>
        <authorList>
            <person name="Smith C."/>
        </authorList>
    </citation>
    <scope>NUCLEOTIDE SEQUENCE [LARGE SCALE GENOMIC DNA]</scope>
    <source>
        <strain evidence="2">EP-1</strain>
        <tissue evidence="2">Whole</tissue>
    </source>
</reference>
<dbReference type="Proteomes" id="UP001381693">
    <property type="component" value="Unassembled WGS sequence"/>
</dbReference>
<feature type="compositionally biased region" description="Pro residues" evidence="1">
    <location>
        <begin position="57"/>
        <end position="66"/>
    </location>
</feature>
<evidence type="ECO:0000313" key="3">
    <source>
        <dbReference type="Proteomes" id="UP001381693"/>
    </source>
</evidence>
<protein>
    <submittedName>
        <fullName evidence="2">Uncharacterized protein</fullName>
    </submittedName>
</protein>
<organism evidence="2 3">
    <name type="scientific">Halocaridina rubra</name>
    <name type="common">Hawaiian red shrimp</name>
    <dbReference type="NCBI Taxonomy" id="373956"/>
    <lineage>
        <taxon>Eukaryota</taxon>
        <taxon>Metazoa</taxon>
        <taxon>Ecdysozoa</taxon>
        <taxon>Arthropoda</taxon>
        <taxon>Crustacea</taxon>
        <taxon>Multicrustacea</taxon>
        <taxon>Malacostraca</taxon>
        <taxon>Eumalacostraca</taxon>
        <taxon>Eucarida</taxon>
        <taxon>Decapoda</taxon>
        <taxon>Pleocyemata</taxon>
        <taxon>Caridea</taxon>
        <taxon>Atyoidea</taxon>
        <taxon>Atyidae</taxon>
        <taxon>Halocaridina</taxon>
    </lineage>
</organism>
<accession>A0AAN8X0Y0</accession>
<proteinExistence type="predicted"/>
<evidence type="ECO:0000256" key="1">
    <source>
        <dbReference type="SAM" id="MobiDB-lite"/>
    </source>
</evidence>
<sequence>MPAHVPKVIVVHPPTRSSSDEVTRPRPPTGQEVKSPVGRSVVSTWSGEDENKTCSIPKPPLPMVFD</sequence>
<evidence type="ECO:0000313" key="2">
    <source>
        <dbReference type="EMBL" id="KAK7072283.1"/>
    </source>
</evidence>
<dbReference type="AlphaFoldDB" id="A0AAN8X0Y0"/>
<name>A0AAN8X0Y0_HALRR</name>
<comment type="caution">
    <text evidence="2">The sequence shown here is derived from an EMBL/GenBank/DDBJ whole genome shotgun (WGS) entry which is preliminary data.</text>
</comment>
<keyword evidence="3" id="KW-1185">Reference proteome</keyword>